<gene>
    <name evidence="1" type="ORF">ABIG07_002763</name>
</gene>
<reference evidence="1 2" key="1">
    <citation type="submission" date="2024-07" db="EMBL/GenBank/DDBJ databases">
        <title>Genomic Encyclopedia of Type Strains, Phase V (KMG-V): Genome sequencing to study the core and pangenomes of soil and plant-associated prokaryotes.</title>
        <authorList>
            <person name="Whitman W."/>
        </authorList>
    </citation>
    <scope>NUCLEOTIDE SEQUENCE [LARGE SCALE GENOMIC DNA]</scope>
    <source>
        <strain evidence="1 2">USDA 152</strain>
    </source>
</reference>
<proteinExistence type="predicted"/>
<keyword evidence="2" id="KW-1185">Reference proteome</keyword>
<organism evidence="1 2">
    <name type="scientific">Bradyrhizobium ottawaense</name>
    <dbReference type="NCBI Taxonomy" id="931866"/>
    <lineage>
        <taxon>Bacteria</taxon>
        <taxon>Pseudomonadati</taxon>
        <taxon>Pseudomonadota</taxon>
        <taxon>Alphaproteobacteria</taxon>
        <taxon>Hyphomicrobiales</taxon>
        <taxon>Nitrobacteraceae</taxon>
        <taxon>Bradyrhizobium</taxon>
    </lineage>
</organism>
<sequence>MTNQHVAPDKHNDRIAEALSVCLTYLDQEEAFVQGNRETLPDVAPLLTARFPSSTLLEAAYAHGVDGIESPTVSVLIEDSKAENPRHFDPWYFVVLLLLELSGGRIVLDRSNMGEWFYAAFAGSNKRQNINLHRMIANTPIWGDTKHYDNAHHDCRRIRLYWVGKNLIRKRGQKTRDVSKGREDIIQFALGIFRRELERQYGPQLQDDSVLPSTDLTLVDYEMLLRVALQLADSMHEKYREQSRGASSAAA</sequence>
<dbReference type="Proteomes" id="UP001565369">
    <property type="component" value="Unassembled WGS sequence"/>
</dbReference>
<protein>
    <submittedName>
        <fullName evidence="1">Uncharacterized protein</fullName>
    </submittedName>
</protein>
<dbReference type="EMBL" id="JBGBZJ010000003">
    <property type="protein sequence ID" value="MEY9453815.1"/>
    <property type="molecule type" value="Genomic_DNA"/>
</dbReference>
<evidence type="ECO:0000313" key="1">
    <source>
        <dbReference type="EMBL" id="MEY9453815.1"/>
    </source>
</evidence>
<dbReference type="RefSeq" id="WP_038974770.1">
    <property type="nucleotide sequence ID" value="NZ_CP125999.1"/>
</dbReference>
<name>A0ABV4FRN8_9BRAD</name>
<comment type="caution">
    <text evidence="1">The sequence shown here is derived from an EMBL/GenBank/DDBJ whole genome shotgun (WGS) entry which is preliminary data.</text>
</comment>
<accession>A0ABV4FRN8</accession>
<evidence type="ECO:0000313" key="2">
    <source>
        <dbReference type="Proteomes" id="UP001565369"/>
    </source>
</evidence>